<protein>
    <recommendedName>
        <fullName evidence="3">Macro domain-containing protein</fullName>
    </recommendedName>
</protein>
<evidence type="ECO:0000313" key="2">
    <source>
        <dbReference type="Proteomes" id="UP000688137"/>
    </source>
</evidence>
<proteinExistence type="predicted"/>
<comment type="caution">
    <text evidence="1">The sequence shown here is derived from an EMBL/GenBank/DDBJ whole genome shotgun (WGS) entry which is preliminary data.</text>
</comment>
<organism evidence="1 2">
    <name type="scientific">Paramecium primaurelia</name>
    <dbReference type="NCBI Taxonomy" id="5886"/>
    <lineage>
        <taxon>Eukaryota</taxon>
        <taxon>Sar</taxon>
        <taxon>Alveolata</taxon>
        <taxon>Ciliophora</taxon>
        <taxon>Intramacronucleata</taxon>
        <taxon>Oligohymenophorea</taxon>
        <taxon>Peniculida</taxon>
        <taxon>Parameciidae</taxon>
        <taxon>Paramecium</taxon>
    </lineage>
</organism>
<gene>
    <name evidence="1" type="ORF">PPRIM_AZ9-3.1.T0900061</name>
</gene>
<reference evidence="1" key="1">
    <citation type="submission" date="2021-01" db="EMBL/GenBank/DDBJ databases">
        <authorList>
            <consortium name="Genoscope - CEA"/>
            <person name="William W."/>
        </authorList>
    </citation>
    <scope>NUCLEOTIDE SEQUENCE</scope>
</reference>
<name>A0A8S1NLJ8_PARPR</name>
<sequence>MGCQCCKDEESVKDRKQSELPDNWNPNRVEIINSKTKVKVVYSPGDSSKIDSNIYAVSTKGLSPLFSNQIFEAAQECLQANQGAFEYGNCYQIQNKEKKIFLVCIPMWRGGLFKENNLVQMAFNQLAKQVKECSLKQVVINEVGVRYFGYPRQVIISNLMHSFKQFILEETYLEQIIYTSNDRATIALIESQLKIAHPELFQEDEKLDIKNLGKNNHNNDVTSDLEQPLLAE</sequence>
<evidence type="ECO:0008006" key="3">
    <source>
        <dbReference type="Google" id="ProtNLM"/>
    </source>
</evidence>
<keyword evidence="2" id="KW-1185">Reference proteome</keyword>
<dbReference type="Proteomes" id="UP000688137">
    <property type="component" value="Unassembled WGS sequence"/>
</dbReference>
<dbReference type="AlphaFoldDB" id="A0A8S1NLJ8"/>
<accession>A0A8S1NLJ8</accession>
<dbReference type="EMBL" id="CAJJDM010000093">
    <property type="protein sequence ID" value="CAD8092239.1"/>
    <property type="molecule type" value="Genomic_DNA"/>
</dbReference>
<evidence type="ECO:0000313" key="1">
    <source>
        <dbReference type="EMBL" id="CAD8092239.1"/>
    </source>
</evidence>